<protein>
    <submittedName>
        <fullName evidence="1">Uncharacterized protein</fullName>
    </submittedName>
</protein>
<accession>A0A084SII1</accession>
<proteinExistence type="predicted"/>
<organism evidence="1 2">
    <name type="scientific">Archangium violaceum Cb vi76</name>
    <dbReference type="NCBI Taxonomy" id="1406225"/>
    <lineage>
        <taxon>Bacteria</taxon>
        <taxon>Pseudomonadati</taxon>
        <taxon>Myxococcota</taxon>
        <taxon>Myxococcia</taxon>
        <taxon>Myxococcales</taxon>
        <taxon>Cystobacterineae</taxon>
        <taxon>Archangiaceae</taxon>
        <taxon>Archangium</taxon>
    </lineage>
</organism>
<evidence type="ECO:0000313" key="1">
    <source>
        <dbReference type="EMBL" id="KFA88266.1"/>
    </source>
</evidence>
<evidence type="ECO:0000313" key="2">
    <source>
        <dbReference type="Proteomes" id="UP000028547"/>
    </source>
</evidence>
<comment type="caution">
    <text evidence="1">The sequence shown here is derived from an EMBL/GenBank/DDBJ whole genome shotgun (WGS) entry which is preliminary data.</text>
</comment>
<reference evidence="1 2" key="1">
    <citation type="submission" date="2014-07" db="EMBL/GenBank/DDBJ databases">
        <title>Draft Genome Sequence of Gephyronic Acid Producer, Cystobacter violaceus Strain Cb vi76.</title>
        <authorList>
            <person name="Stevens D.C."/>
            <person name="Young J."/>
            <person name="Carmichael R."/>
            <person name="Tan J."/>
            <person name="Taylor R.E."/>
        </authorList>
    </citation>
    <scope>NUCLEOTIDE SEQUENCE [LARGE SCALE GENOMIC DNA]</scope>
    <source>
        <strain evidence="1 2">Cb vi76</strain>
    </source>
</reference>
<name>A0A084SII1_9BACT</name>
<sequence length="98" mass="10731">MYPTLRSHAERFVDGLDRSSDFVADELEDLKAPAGRHKAVVAAMGAILKPGRPIQATLEDHRWIEPRTLKLPRISAILKFLSDLTGVQPSASEPTNAA</sequence>
<gene>
    <name evidence="1" type="ORF">Q664_42085</name>
</gene>
<dbReference type="AlphaFoldDB" id="A0A084SII1"/>
<dbReference type="EMBL" id="JPMI01000298">
    <property type="protein sequence ID" value="KFA88266.1"/>
    <property type="molecule type" value="Genomic_DNA"/>
</dbReference>
<dbReference type="Proteomes" id="UP000028547">
    <property type="component" value="Unassembled WGS sequence"/>
</dbReference>